<evidence type="ECO:0000313" key="2">
    <source>
        <dbReference type="EMBL" id="KAG6372386.1"/>
    </source>
</evidence>
<evidence type="ECO:0000313" key="3">
    <source>
        <dbReference type="Proteomes" id="UP000683000"/>
    </source>
</evidence>
<sequence length="170" mass="18898">MLSLSIDSYPGDTIYLTHWHILKTFFELITSIGHFSVDLMADQVGAQVMPGGFSDKAKWTPIKVTHFVSYLHEHRDECGDNGSFKEATYNAAAAHIGPYFNGIGCVKTGKMVASKWSSLKTIYNAIKSYRIHRSGLGWDNENSAGIQGVDAANVWDTYIERKTNAAMEPF</sequence>
<gene>
    <name evidence="2" type="ORF">JVT61DRAFT_7849</name>
</gene>
<organism evidence="2 3">
    <name type="scientific">Boletus reticuloceps</name>
    <dbReference type="NCBI Taxonomy" id="495285"/>
    <lineage>
        <taxon>Eukaryota</taxon>
        <taxon>Fungi</taxon>
        <taxon>Dikarya</taxon>
        <taxon>Basidiomycota</taxon>
        <taxon>Agaricomycotina</taxon>
        <taxon>Agaricomycetes</taxon>
        <taxon>Agaricomycetidae</taxon>
        <taxon>Boletales</taxon>
        <taxon>Boletineae</taxon>
        <taxon>Boletaceae</taxon>
        <taxon>Boletoideae</taxon>
        <taxon>Boletus</taxon>
    </lineage>
</organism>
<protein>
    <recommendedName>
        <fullName evidence="1">Myb/SANT-like domain-containing protein</fullName>
    </recommendedName>
</protein>
<proteinExistence type="predicted"/>
<dbReference type="InterPro" id="IPR024752">
    <property type="entry name" value="Myb/SANT-like_dom"/>
</dbReference>
<reference evidence="2" key="1">
    <citation type="submission" date="2021-03" db="EMBL/GenBank/DDBJ databases">
        <title>Evolutionary innovations through gain and loss of genes in the ectomycorrhizal Boletales.</title>
        <authorList>
            <person name="Wu G."/>
            <person name="Miyauchi S."/>
            <person name="Morin E."/>
            <person name="Yang Z.-L."/>
            <person name="Xu J."/>
            <person name="Martin F.M."/>
        </authorList>
    </citation>
    <scope>NUCLEOTIDE SEQUENCE</scope>
    <source>
        <strain evidence="2">BR01</strain>
    </source>
</reference>
<comment type="caution">
    <text evidence="2">The sequence shown here is derived from an EMBL/GenBank/DDBJ whole genome shotgun (WGS) entry which is preliminary data.</text>
</comment>
<feature type="domain" description="Myb/SANT-like" evidence="1">
    <location>
        <begin position="58"/>
        <end position="158"/>
    </location>
</feature>
<dbReference type="Proteomes" id="UP000683000">
    <property type="component" value="Unassembled WGS sequence"/>
</dbReference>
<accession>A0A8I2YHW5</accession>
<dbReference type="AlphaFoldDB" id="A0A8I2YHW5"/>
<name>A0A8I2YHW5_9AGAM</name>
<dbReference type="OrthoDB" id="2690769at2759"/>
<keyword evidence="3" id="KW-1185">Reference proteome</keyword>
<dbReference type="EMBL" id="JAGFBS010000028">
    <property type="protein sequence ID" value="KAG6372386.1"/>
    <property type="molecule type" value="Genomic_DNA"/>
</dbReference>
<dbReference type="Pfam" id="PF12776">
    <property type="entry name" value="Myb_DNA-bind_3"/>
    <property type="match status" value="1"/>
</dbReference>
<evidence type="ECO:0000259" key="1">
    <source>
        <dbReference type="Pfam" id="PF12776"/>
    </source>
</evidence>